<organism evidence="1">
    <name type="scientific">Renouxia sp</name>
    <dbReference type="NCBI Taxonomy" id="2485823"/>
    <lineage>
        <taxon>Eukaryota</taxon>
        <taxon>Rhodophyta</taxon>
        <taxon>Florideophyceae</taxon>
        <taxon>Corallinophycidae</taxon>
        <taxon>Rhodogorgonales</taxon>
        <taxon>Rhodogorgonaceae</taxon>
        <taxon>Renouxia</taxon>
    </lineage>
</organism>
<keyword evidence="1" id="KW-0934">Plastid</keyword>
<dbReference type="EMBL" id="MH281629">
    <property type="protein sequence ID" value="AYR06355.1"/>
    <property type="molecule type" value="Genomic_DNA"/>
</dbReference>
<dbReference type="GO" id="GO:0042781">
    <property type="term" value="F:3'-tRNA processing endoribonuclease activity"/>
    <property type="evidence" value="ECO:0007669"/>
    <property type="project" value="TreeGrafter"/>
</dbReference>
<protein>
    <submittedName>
        <fullName evidence="1">Uncharacterized protein</fullName>
    </submittedName>
</protein>
<evidence type="ECO:0000313" key="1">
    <source>
        <dbReference type="EMBL" id="AYR06355.1"/>
    </source>
</evidence>
<dbReference type="PANTHER" id="PTHR46018:SF2">
    <property type="entry name" value="ZINC PHOSPHODIESTERASE ELAC PROTEIN 1"/>
    <property type="match status" value="1"/>
</dbReference>
<geneLocation type="plastid" evidence="1"/>
<accession>A0A3G3MHQ2</accession>
<gene>
    <name evidence="1" type="primary">ycf56</name>
</gene>
<proteinExistence type="predicted"/>
<sequence>MEIINLTQKSLFVSQYQYVDSSFVIKIENLKQIWLFNCCEGCQHLLAQKKLKISQIAKIIITELTVRNVSGLLGLLSSLSLSTRISKLDIYGPRGLIQYIVSGCKYSQTSFHYVISVYKIKTGPVIVNNFCQLYAFSDKFSSLCFQYIIITSERAGRFNVYKAAGNRISLGPLYNKLKLGSTFILPDGSVMPGTKFIKNYYLGHKISLVFNYGKRQSCEIGEGSQFILYK</sequence>
<dbReference type="InterPro" id="IPR036866">
    <property type="entry name" value="RibonucZ/Hydroxyglut_hydro"/>
</dbReference>
<reference evidence="1" key="1">
    <citation type="journal article" date="2018" name="Genome Biol. Evol.">
        <title>Mitochondrial and Plastid Genomes from Coralline Red Algae Provide Insights into the Incongruent Evolutionary Histories of Organelles.</title>
        <authorList>
            <person name="Lee J."/>
            <person name="Song H.J."/>
            <person name="In Park S."/>
            <person name="Lee Y.M."/>
            <person name="Jeong S.Y."/>
            <person name="Oh Cho T."/>
            <person name="Kim J.H."/>
            <person name="Choi H.G."/>
            <person name="Choi C.G."/>
            <person name="Nelson W.A."/>
            <person name="Fredericq S."/>
            <person name="Bhattacharya D."/>
            <person name="Su Yoon H."/>
        </authorList>
    </citation>
    <scope>NUCLEOTIDE SEQUENCE</scope>
</reference>
<dbReference type="PANTHER" id="PTHR46018">
    <property type="entry name" value="ZINC PHOSPHODIESTERASE ELAC PROTEIN 1"/>
    <property type="match status" value="1"/>
</dbReference>
<dbReference type="AlphaFoldDB" id="A0A3G3MHQ2"/>
<dbReference type="SUPFAM" id="SSF56281">
    <property type="entry name" value="Metallo-hydrolase/oxidoreductase"/>
    <property type="match status" value="1"/>
</dbReference>
<dbReference type="Gene3D" id="3.60.15.10">
    <property type="entry name" value="Ribonuclease Z/Hydroxyacylglutathione hydrolase-like"/>
    <property type="match status" value="1"/>
</dbReference>
<name>A0A3G3MHQ2_9FLOR</name>